<evidence type="ECO:0000259" key="6">
    <source>
        <dbReference type="Pfam" id="PF04542"/>
    </source>
</evidence>
<name>A0ABV8T3Q5_9GAMM</name>
<comment type="similarity">
    <text evidence="1">Belongs to the sigma-70 factor family. ECF subfamily.</text>
</comment>
<gene>
    <name evidence="8" type="ORF">ACFPN2_32150</name>
</gene>
<dbReference type="Pfam" id="PF04542">
    <property type="entry name" value="Sigma70_r2"/>
    <property type="match status" value="1"/>
</dbReference>
<dbReference type="EMBL" id="JBHSDU010000015">
    <property type="protein sequence ID" value="MFC4313770.1"/>
    <property type="molecule type" value="Genomic_DNA"/>
</dbReference>
<organism evidence="8 9">
    <name type="scientific">Steroidobacter flavus</name>
    <dbReference type="NCBI Taxonomy" id="1842136"/>
    <lineage>
        <taxon>Bacteria</taxon>
        <taxon>Pseudomonadati</taxon>
        <taxon>Pseudomonadota</taxon>
        <taxon>Gammaproteobacteria</taxon>
        <taxon>Steroidobacterales</taxon>
        <taxon>Steroidobacteraceae</taxon>
        <taxon>Steroidobacter</taxon>
    </lineage>
</organism>
<keyword evidence="9" id="KW-1185">Reference proteome</keyword>
<feature type="region of interest" description="Disordered" evidence="5">
    <location>
        <begin position="76"/>
        <end position="98"/>
    </location>
</feature>
<dbReference type="InterPro" id="IPR036388">
    <property type="entry name" value="WH-like_DNA-bd_sf"/>
</dbReference>
<keyword evidence="4" id="KW-0804">Transcription</keyword>
<dbReference type="InterPro" id="IPR039425">
    <property type="entry name" value="RNA_pol_sigma-70-like"/>
</dbReference>
<keyword evidence="3" id="KW-0731">Sigma factor</keyword>
<evidence type="ECO:0000256" key="1">
    <source>
        <dbReference type="ARBA" id="ARBA00010641"/>
    </source>
</evidence>
<dbReference type="Gene3D" id="1.10.1740.10">
    <property type="match status" value="1"/>
</dbReference>
<dbReference type="RefSeq" id="WP_380604384.1">
    <property type="nucleotide sequence ID" value="NZ_JBHSDU010000015.1"/>
</dbReference>
<evidence type="ECO:0000256" key="3">
    <source>
        <dbReference type="ARBA" id="ARBA00023082"/>
    </source>
</evidence>
<dbReference type="Gene3D" id="1.10.10.10">
    <property type="entry name" value="Winged helix-like DNA-binding domain superfamily/Winged helix DNA-binding domain"/>
    <property type="match status" value="1"/>
</dbReference>
<accession>A0ABV8T3Q5</accession>
<dbReference type="SUPFAM" id="SSF88946">
    <property type="entry name" value="Sigma2 domain of RNA polymerase sigma factors"/>
    <property type="match status" value="1"/>
</dbReference>
<comment type="caution">
    <text evidence="8">The sequence shown here is derived from an EMBL/GenBank/DDBJ whole genome shotgun (WGS) entry which is preliminary data.</text>
</comment>
<reference evidence="9" key="1">
    <citation type="journal article" date="2019" name="Int. J. Syst. Evol. Microbiol.">
        <title>The Global Catalogue of Microorganisms (GCM) 10K type strain sequencing project: providing services to taxonomists for standard genome sequencing and annotation.</title>
        <authorList>
            <consortium name="The Broad Institute Genomics Platform"/>
            <consortium name="The Broad Institute Genome Sequencing Center for Infectious Disease"/>
            <person name="Wu L."/>
            <person name="Ma J."/>
        </authorList>
    </citation>
    <scope>NUCLEOTIDE SEQUENCE [LARGE SCALE GENOMIC DNA]</scope>
    <source>
        <strain evidence="9">CGMCC 1.10759</strain>
    </source>
</reference>
<dbReference type="PANTHER" id="PTHR43133">
    <property type="entry name" value="RNA POLYMERASE ECF-TYPE SIGMA FACTO"/>
    <property type="match status" value="1"/>
</dbReference>
<dbReference type="SUPFAM" id="SSF88659">
    <property type="entry name" value="Sigma3 and sigma4 domains of RNA polymerase sigma factors"/>
    <property type="match status" value="1"/>
</dbReference>
<evidence type="ECO:0000313" key="8">
    <source>
        <dbReference type="EMBL" id="MFC4313770.1"/>
    </source>
</evidence>
<dbReference type="Pfam" id="PF08281">
    <property type="entry name" value="Sigma70_r4_2"/>
    <property type="match status" value="1"/>
</dbReference>
<dbReference type="Proteomes" id="UP001595904">
    <property type="component" value="Unassembled WGS sequence"/>
</dbReference>
<dbReference type="CDD" id="cd06171">
    <property type="entry name" value="Sigma70_r4"/>
    <property type="match status" value="1"/>
</dbReference>
<keyword evidence="2" id="KW-0805">Transcription regulation</keyword>
<evidence type="ECO:0000256" key="2">
    <source>
        <dbReference type="ARBA" id="ARBA00023015"/>
    </source>
</evidence>
<feature type="domain" description="RNA polymerase sigma-70 region 2" evidence="6">
    <location>
        <begin position="14"/>
        <end position="79"/>
    </location>
</feature>
<feature type="domain" description="RNA polymerase sigma factor 70 region 4 type 2" evidence="7">
    <location>
        <begin position="113"/>
        <end position="163"/>
    </location>
</feature>
<evidence type="ECO:0000256" key="5">
    <source>
        <dbReference type="SAM" id="MobiDB-lite"/>
    </source>
</evidence>
<evidence type="ECO:0000313" key="9">
    <source>
        <dbReference type="Proteomes" id="UP001595904"/>
    </source>
</evidence>
<dbReference type="InterPro" id="IPR013249">
    <property type="entry name" value="RNA_pol_sigma70_r4_t2"/>
</dbReference>
<dbReference type="InterPro" id="IPR014284">
    <property type="entry name" value="RNA_pol_sigma-70_dom"/>
</dbReference>
<dbReference type="InterPro" id="IPR013325">
    <property type="entry name" value="RNA_pol_sigma_r2"/>
</dbReference>
<dbReference type="InterPro" id="IPR013324">
    <property type="entry name" value="RNA_pol_sigma_r3/r4-like"/>
</dbReference>
<protein>
    <submittedName>
        <fullName evidence="8">RNA polymerase sigma factor</fullName>
    </submittedName>
</protein>
<evidence type="ECO:0000259" key="7">
    <source>
        <dbReference type="Pfam" id="PF08281"/>
    </source>
</evidence>
<proteinExistence type="inferred from homology"/>
<evidence type="ECO:0000256" key="4">
    <source>
        <dbReference type="ARBA" id="ARBA00023163"/>
    </source>
</evidence>
<dbReference type="PANTHER" id="PTHR43133:SF63">
    <property type="entry name" value="RNA POLYMERASE SIGMA FACTOR FECI-RELATED"/>
    <property type="match status" value="1"/>
</dbReference>
<dbReference type="NCBIfam" id="TIGR02937">
    <property type="entry name" value="sigma70-ECF"/>
    <property type="match status" value="1"/>
</dbReference>
<sequence length="178" mass="19777">MTSSVVQSGLHDLSQHYDELLAFVMRKVQCRALAADIVQDSYLRLAAMPAGDVLLHNPRAYLFRTAANLVTDHWRGGRRQPQSLDDESAEEPVAASSYSPESAALSREQLAVLAAAVETLPPRTREVFHLHKFEHLSYGEIAARLGIAKNTVMVLMVRALAHCRRKLAEYNATGEILR</sequence>
<dbReference type="InterPro" id="IPR007627">
    <property type="entry name" value="RNA_pol_sigma70_r2"/>
</dbReference>